<reference evidence="1" key="1">
    <citation type="submission" date="2019-04" db="EMBL/GenBank/DDBJ databases">
        <title>Genome assembly of Zosterops borbonicus 15179.</title>
        <authorList>
            <person name="Leroy T."/>
            <person name="Anselmetti Y."/>
            <person name="Tilak M.-K."/>
            <person name="Nabholz B."/>
        </authorList>
    </citation>
    <scope>NUCLEOTIDE SEQUENCE</scope>
    <source>
        <strain evidence="1">HGM_15179</strain>
        <tissue evidence="1">Muscle</tissue>
    </source>
</reference>
<feature type="non-terminal residue" evidence="1">
    <location>
        <position position="127"/>
    </location>
</feature>
<accession>A0A8K1DBW9</accession>
<comment type="caution">
    <text evidence="1">The sequence shown here is derived from an EMBL/GenBank/DDBJ whole genome shotgun (WGS) entry which is preliminary data.</text>
</comment>
<dbReference type="EMBL" id="SWJQ01001332">
    <property type="protein sequence ID" value="TRZ08503.1"/>
    <property type="molecule type" value="Genomic_DNA"/>
</dbReference>
<gene>
    <name evidence="1" type="ORF">HGM15179_018603</name>
</gene>
<name>A0A8K1DBW9_9PASS</name>
<proteinExistence type="predicted"/>
<feature type="non-terminal residue" evidence="1">
    <location>
        <position position="1"/>
    </location>
</feature>
<dbReference type="Proteomes" id="UP000796761">
    <property type="component" value="Unassembled WGS sequence"/>
</dbReference>
<evidence type="ECO:0000313" key="2">
    <source>
        <dbReference type="Proteomes" id="UP000796761"/>
    </source>
</evidence>
<sequence>DGVLRQLLEDPIFYHQSWLTGEVPDDWKLANVTLIHKKEKTYLTLNPVMNPIQVATLLMPNNLVTAWIVPQPCQNICVTLAQTVQQENMFVHCSSRESYVYLSVAKRGPTSLFPMEFDKNCPKGFRD</sequence>
<keyword evidence="2" id="KW-1185">Reference proteome</keyword>
<organism evidence="1 2">
    <name type="scientific">Zosterops borbonicus</name>
    <dbReference type="NCBI Taxonomy" id="364589"/>
    <lineage>
        <taxon>Eukaryota</taxon>
        <taxon>Metazoa</taxon>
        <taxon>Chordata</taxon>
        <taxon>Craniata</taxon>
        <taxon>Vertebrata</taxon>
        <taxon>Euteleostomi</taxon>
        <taxon>Archelosauria</taxon>
        <taxon>Archosauria</taxon>
        <taxon>Dinosauria</taxon>
        <taxon>Saurischia</taxon>
        <taxon>Theropoda</taxon>
        <taxon>Coelurosauria</taxon>
        <taxon>Aves</taxon>
        <taxon>Neognathae</taxon>
        <taxon>Neoaves</taxon>
        <taxon>Telluraves</taxon>
        <taxon>Australaves</taxon>
        <taxon>Passeriformes</taxon>
        <taxon>Sylvioidea</taxon>
        <taxon>Zosteropidae</taxon>
        <taxon>Zosterops</taxon>
    </lineage>
</organism>
<dbReference type="AlphaFoldDB" id="A0A8K1DBW9"/>
<protein>
    <submittedName>
        <fullName evidence="1">Uncharacterized protein</fullName>
    </submittedName>
</protein>
<evidence type="ECO:0000313" key="1">
    <source>
        <dbReference type="EMBL" id="TRZ08503.1"/>
    </source>
</evidence>
<dbReference type="OrthoDB" id="416454at2759"/>